<dbReference type="PANTHER" id="PTHR10582">
    <property type="entry name" value="TRANSIENT RECEPTOR POTENTIAL ION CHANNEL PROTEIN"/>
    <property type="match status" value="1"/>
</dbReference>
<organism evidence="3 4">
    <name type="scientific">Hydra vulgaris</name>
    <name type="common">Hydra</name>
    <name type="synonym">Hydra attenuata</name>
    <dbReference type="NCBI Taxonomy" id="6087"/>
    <lineage>
        <taxon>Eukaryota</taxon>
        <taxon>Metazoa</taxon>
        <taxon>Cnidaria</taxon>
        <taxon>Hydrozoa</taxon>
        <taxon>Hydroidolina</taxon>
        <taxon>Anthoathecata</taxon>
        <taxon>Aplanulata</taxon>
        <taxon>Hydridae</taxon>
        <taxon>Hydra</taxon>
    </lineage>
</organism>
<evidence type="ECO:0000256" key="1">
    <source>
        <dbReference type="ARBA" id="ARBA00022737"/>
    </source>
</evidence>
<keyword evidence="2" id="KW-0812">Transmembrane</keyword>
<dbReference type="InterPro" id="IPR024862">
    <property type="entry name" value="TRPV"/>
</dbReference>
<proteinExistence type="predicted"/>
<dbReference type="RefSeq" id="XP_065661735.1">
    <property type="nucleotide sequence ID" value="XM_065805663.1"/>
</dbReference>
<accession>A0ABM4CJ05</accession>
<evidence type="ECO:0000313" key="3">
    <source>
        <dbReference type="Proteomes" id="UP001652625"/>
    </source>
</evidence>
<keyword evidence="2" id="KW-0472">Membrane</keyword>
<dbReference type="Proteomes" id="UP001652625">
    <property type="component" value="Chromosome 09"/>
</dbReference>
<feature type="transmembrane region" description="Helical" evidence="2">
    <location>
        <begin position="527"/>
        <end position="552"/>
    </location>
</feature>
<evidence type="ECO:0000256" key="2">
    <source>
        <dbReference type="SAM" id="Phobius"/>
    </source>
</evidence>
<reference evidence="4" key="1">
    <citation type="submission" date="2025-08" db="UniProtKB">
        <authorList>
            <consortium name="RefSeq"/>
        </authorList>
    </citation>
    <scope>IDENTIFICATION</scope>
</reference>
<dbReference type="GeneID" id="101240293"/>
<feature type="transmembrane region" description="Helical" evidence="2">
    <location>
        <begin position="584"/>
        <end position="608"/>
    </location>
</feature>
<feature type="transmembrane region" description="Helical" evidence="2">
    <location>
        <begin position="426"/>
        <end position="444"/>
    </location>
</feature>
<dbReference type="PANTHER" id="PTHR10582:SF2">
    <property type="entry name" value="INACTIVE"/>
    <property type="match status" value="1"/>
</dbReference>
<sequence>MSNSGETIPLVSTKVKNSATFVFVDIDPLNPFNEDYKERENFWEQVIECFDRESKINPEVTWIKVETRLRLELLKKRYNDPDIPESEKSDILVVLMTAVYERFKNYVTERNQIEMLDSFVSQLSDFADILLQEDFDGFSIFPLTNPDPEKYDAVPKAHKPLYAGLLKINNSNKSETTILHLAAEYGLCEIAQKYLMLYPNSVCRKDYPEDGTRRRMPVEIALDKKNDKLSALLMKSMLNERVRDLFANESLSTPGQYSLGDLIMSGSMKETVLAVLDSCINPDFPYIIRDEQQKKKEEEAWSKMPQLPLRFNFFFRILDGDSEGRPAKIFKNDQGLVNPDFKHLTKSPLYIIANYANFADKLDPIRHPLVRQLVRQKWNNYGSTSIMAKFAVYLLFLLFMSFAFILHASSRNPFDNISKLDKFRNVSQAIVALLSIVYLFSAISEFCKDPFVYMKSYYYMVHSIGLLLVIALIPLHLHTDPNVTRAVGSVAYFINFICVFQYFLTSESYGIYTKTFAMIIYTDIKKFSVVFCVVLFSFSGSIFLAISASTAFDVNNTRTYWSVLLKGIRAISEGKEFAEDYSGYHILLLFLILSSMFAIIVIMANILIGQLSFRFEMAQQDATIQLDIDKAKMITHIERTWFKIHNKRIKYYKDGIFVSRIDMFNDLLQDWDLLQSEGDDKTKSVIQNMMEKRILKKKN</sequence>
<keyword evidence="2" id="KW-1133">Transmembrane helix</keyword>
<keyword evidence="3" id="KW-1185">Reference proteome</keyword>
<feature type="transmembrane region" description="Helical" evidence="2">
    <location>
        <begin position="456"/>
        <end position="477"/>
    </location>
</feature>
<protein>
    <submittedName>
        <fullName evidence="4">Uncharacterized protein LOC101240293 isoform X2</fullName>
    </submittedName>
</protein>
<gene>
    <name evidence="4" type="primary">LOC101240293</name>
</gene>
<name>A0ABM4CJ05_HYDVU</name>
<keyword evidence="1" id="KW-0677">Repeat</keyword>
<feature type="transmembrane region" description="Helical" evidence="2">
    <location>
        <begin position="489"/>
        <end position="506"/>
    </location>
</feature>
<feature type="transmembrane region" description="Helical" evidence="2">
    <location>
        <begin position="386"/>
        <end position="406"/>
    </location>
</feature>
<evidence type="ECO:0000313" key="4">
    <source>
        <dbReference type="RefSeq" id="XP_065661735.1"/>
    </source>
</evidence>